<evidence type="ECO:0000256" key="6">
    <source>
        <dbReference type="ARBA" id="ARBA00022989"/>
    </source>
</evidence>
<dbReference type="GO" id="GO:0016757">
    <property type="term" value="F:glycosyltransferase activity"/>
    <property type="evidence" value="ECO:0007669"/>
    <property type="project" value="UniProtKB-KW"/>
</dbReference>
<organism evidence="9 10">
    <name type="scientific">Thermaerobacter composti</name>
    <dbReference type="NCBI Taxonomy" id="554949"/>
    <lineage>
        <taxon>Bacteria</taxon>
        <taxon>Bacillati</taxon>
        <taxon>Bacillota</taxon>
        <taxon>Clostridia</taxon>
        <taxon>Eubacteriales</taxon>
        <taxon>Clostridiales Family XVII. Incertae Sedis</taxon>
        <taxon>Thermaerobacter</taxon>
    </lineage>
</organism>
<keyword evidence="5 8" id="KW-0812">Transmembrane</keyword>
<evidence type="ECO:0000256" key="8">
    <source>
        <dbReference type="SAM" id="Phobius"/>
    </source>
</evidence>
<evidence type="ECO:0000256" key="5">
    <source>
        <dbReference type="ARBA" id="ARBA00022692"/>
    </source>
</evidence>
<feature type="transmembrane region" description="Helical" evidence="8">
    <location>
        <begin position="186"/>
        <end position="211"/>
    </location>
</feature>
<feature type="transmembrane region" description="Helical" evidence="8">
    <location>
        <begin position="360"/>
        <end position="383"/>
    </location>
</feature>
<evidence type="ECO:0000313" key="10">
    <source>
        <dbReference type="Proteomes" id="UP001304683"/>
    </source>
</evidence>
<evidence type="ECO:0000256" key="7">
    <source>
        <dbReference type="ARBA" id="ARBA00023136"/>
    </source>
</evidence>
<feature type="transmembrane region" description="Helical" evidence="8">
    <location>
        <begin position="418"/>
        <end position="438"/>
    </location>
</feature>
<name>A0ABZ0QT60_9FIRM</name>
<evidence type="ECO:0000256" key="2">
    <source>
        <dbReference type="ARBA" id="ARBA00022475"/>
    </source>
</evidence>
<keyword evidence="10" id="KW-1185">Reference proteome</keyword>
<feature type="transmembrane region" description="Helical" evidence="8">
    <location>
        <begin position="395"/>
        <end position="412"/>
    </location>
</feature>
<dbReference type="EMBL" id="CP132508">
    <property type="protein sequence ID" value="WPD19668.1"/>
    <property type="molecule type" value="Genomic_DNA"/>
</dbReference>
<evidence type="ECO:0000256" key="3">
    <source>
        <dbReference type="ARBA" id="ARBA00022676"/>
    </source>
</evidence>
<keyword evidence="7 8" id="KW-0472">Membrane</keyword>
<feature type="transmembrane region" description="Helical" evidence="8">
    <location>
        <begin position="231"/>
        <end position="251"/>
    </location>
</feature>
<dbReference type="PANTHER" id="PTHR33908:SF11">
    <property type="entry name" value="MEMBRANE PROTEIN"/>
    <property type="match status" value="1"/>
</dbReference>
<dbReference type="RefSeq" id="WP_318751159.1">
    <property type="nucleotide sequence ID" value="NZ_CP132508.1"/>
</dbReference>
<gene>
    <name evidence="9" type="ORF">Q5761_03095</name>
</gene>
<dbReference type="InterPro" id="IPR050297">
    <property type="entry name" value="LipidA_mod_glycosyltrf_83"/>
</dbReference>
<keyword evidence="6 8" id="KW-1133">Transmembrane helix</keyword>
<reference evidence="9 10" key="1">
    <citation type="submission" date="2023-08" db="EMBL/GenBank/DDBJ databases">
        <title>Genome sequence of Thermaerobacter compostii strain Ins1, a spore-forming filamentous bacterium isolated from a deep geothermal reservoir.</title>
        <authorList>
            <person name="Bregnard D."/>
            <person name="Gonzalez D."/>
            <person name="Junier P."/>
        </authorList>
    </citation>
    <scope>NUCLEOTIDE SEQUENCE [LARGE SCALE GENOMIC DNA]</scope>
    <source>
        <strain evidence="9 10">Ins1</strain>
    </source>
</reference>
<proteinExistence type="predicted"/>
<sequence>MDVRMRSKRGVYSLLILTAVAFILRLAFAAYVQPVPYTDFKDYWDIGIRLAHGEGYVGYGRAYVQQGAPSAFRPIGYPFLLSLVIRLFGESWWVAVLFQIGMGTGVVLATYWLTTRLFGRTAGWIAGVLTALMADHVMWSSVLGSEIPFALVTLLGVTLWVPKVRGGADRRSPNAGEPMVPSGQRLFLSGMLLGLATLIRPVLLPVAGLYFTYACLCNWGRLRSQAILRRVITGTLVLSLGMMLVIAPWTARNYLVLGAFVPVSTNGGVNLWQGNNPHANGEYYWSWDPTVNPLLTAKTEVERDRLGRRLALAWILDNPDAFLRLGLKKWWYLFRLHSAPYFTIGQAARPLPQWFREAVYWWMWSGLFLVMSLTAVGAAVWIVRFRFHDGSLGRTSLPILFILYMLAIHFVFPAWDRFRFPFTPFMLALAGLAGNYIVESLRAVRNPSVTHAIGVCGSPPQG</sequence>
<comment type="subcellular location">
    <subcellularLocation>
        <location evidence="1">Cell membrane</location>
        <topology evidence="1">Multi-pass membrane protein</topology>
    </subcellularLocation>
</comment>
<feature type="transmembrane region" description="Helical" evidence="8">
    <location>
        <begin position="92"/>
        <end position="114"/>
    </location>
</feature>
<dbReference type="PANTHER" id="PTHR33908">
    <property type="entry name" value="MANNOSYLTRANSFERASE YKCB-RELATED"/>
    <property type="match status" value="1"/>
</dbReference>
<evidence type="ECO:0000313" key="9">
    <source>
        <dbReference type="EMBL" id="WPD19668.1"/>
    </source>
</evidence>
<feature type="transmembrane region" description="Helical" evidence="8">
    <location>
        <begin position="147"/>
        <end position="165"/>
    </location>
</feature>
<keyword evidence="4 9" id="KW-0808">Transferase</keyword>
<accession>A0ABZ0QT60</accession>
<keyword evidence="2" id="KW-1003">Cell membrane</keyword>
<keyword evidence="3 9" id="KW-0328">Glycosyltransferase</keyword>
<dbReference type="EC" id="2.4.-.-" evidence="9"/>
<evidence type="ECO:0000256" key="4">
    <source>
        <dbReference type="ARBA" id="ARBA00022679"/>
    </source>
</evidence>
<protein>
    <submittedName>
        <fullName evidence="9">Glycosyltransferase family 39 protein</fullName>
        <ecNumber evidence="9">2.4.-.-</ecNumber>
    </submittedName>
</protein>
<dbReference type="Proteomes" id="UP001304683">
    <property type="component" value="Chromosome"/>
</dbReference>
<evidence type="ECO:0000256" key="1">
    <source>
        <dbReference type="ARBA" id="ARBA00004651"/>
    </source>
</evidence>